<dbReference type="Proteomes" id="UP000269352">
    <property type="component" value="Unassembled WGS sequence"/>
</dbReference>
<protein>
    <submittedName>
        <fullName evidence="1">Uncharacterized protein</fullName>
    </submittedName>
</protein>
<keyword evidence="2" id="KW-1185">Reference proteome</keyword>
<organism evidence="1 2">
    <name type="scientific">Termititenax aidoneus</name>
    <dbReference type="NCBI Taxonomy" id="2218524"/>
    <lineage>
        <taxon>Bacteria</taxon>
        <taxon>Bacillati</taxon>
        <taxon>Candidatus Margulisiibacteriota</taxon>
        <taxon>Candidatus Termititenacia</taxon>
        <taxon>Candidatus Termititenacales</taxon>
        <taxon>Candidatus Termititenacaceae</taxon>
        <taxon>Candidatus Termititenax</taxon>
    </lineage>
</organism>
<proteinExistence type="predicted"/>
<evidence type="ECO:0000313" key="2">
    <source>
        <dbReference type="Proteomes" id="UP000269352"/>
    </source>
</evidence>
<name>A0A388T9G6_TERA1</name>
<sequence length="70" mass="7870">MSCMSNDEVSAATVNIMGKTKDVKRVMPKVKKVLKDYKKTHKSDMRVRTGVYGGKVIEQIFRNLLPGQGK</sequence>
<comment type="caution">
    <text evidence="1">The sequence shown here is derived from an EMBL/GenBank/DDBJ whole genome shotgun (WGS) entry which is preliminary data.</text>
</comment>
<gene>
    <name evidence="1" type="ORF">NO1_0342</name>
</gene>
<evidence type="ECO:0000313" key="1">
    <source>
        <dbReference type="EMBL" id="GBR72885.1"/>
    </source>
</evidence>
<dbReference type="EMBL" id="BGZN01000003">
    <property type="protein sequence ID" value="GBR72885.1"/>
    <property type="molecule type" value="Genomic_DNA"/>
</dbReference>
<dbReference type="AlphaFoldDB" id="A0A388T9G6"/>
<reference evidence="1 2" key="1">
    <citation type="journal article" date="2019" name="ISME J.">
        <title>Genome analyses of uncultured TG2/ZB3 bacteria in 'Margulisbacteria' specifically attached to ectosymbiotic spirochetes of protists in the termite gut.</title>
        <authorList>
            <person name="Utami Y.D."/>
            <person name="Kuwahara H."/>
            <person name="Igai K."/>
            <person name="Murakami T."/>
            <person name="Sugaya K."/>
            <person name="Morikawa T."/>
            <person name="Nagura Y."/>
            <person name="Yuki M."/>
            <person name="Deevong P."/>
            <person name="Inoue T."/>
            <person name="Kihara K."/>
            <person name="Lo N."/>
            <person name="Yamada A."/>
            <person name="Ohkuma M."/>
            <person name="Hongoh Y."/>
        </authorList>
    </citation>
    <scope>NUCLEOTIDE SEQUENCE [LARGE SCALE GENOMIC DNA]</scope>
    <source>
        <strain evidence="1">NkOx7-01</strain>
    </source>
</reference>
<accession>A0A388T9G6</accession>